<name>A0A6I1FD68_9BACI</name>
<dbReference type="InterPro" id="IPR003615">
    <property type="entry name" value="HNH_nuc"/>
</dbReference>
<dbReference type="RefSeq" id="WP_152153232.1">
    <property type="nucleotide sequence ID" value="NZ_WEIO01000009.1"/>
</dbReference>
<proteinExistence type="predicted"/>
<reference evidence="2 3" key="1">
    <citation type="submission" date="2019-10" db="EMBL/GenBank/DDBJ databases">
        <title>Bacillus aerolatum sp. nov., isolated from bioaerosol of sport playgrounds.</title>
        <authorList>
            <person name="Chen P."/>
            <person name="Zhang G."/>
        </authorList>
    </citation>
    <scope>NUCLEOTIDE SEQUENCE [LARGE SCALE GENOMIC DNA]</scope>
    <source>
        <strain evidence="2 3">CX253</strain>
    </source>
</reference>
<sequence>MQVPTGVRAYSYNANGMTLPHFAVETRTANDLMQQFSSRADSGTVTKGTEEVIEEGSKADFTGKLRGVDITLEGMKTKEIIYVKRDRTELQNLRKEFDNTIRKQFLSDLSKDTAYLKEAGFSDTDILKLQKGRVPDGWQVHHKVPIDDSGTNSFDNLILIQNEPYHKIITNFQNSFAKQLVPGEKQVVDWPVPEGNLYPKKH</sequence>
<dbReference type="EMBL" id="WEIO01000009">
    <property type="protein sequence ID" value="KAB7705328.1"/>
    <property type="molecule type" value="Genomic_DNA"/>
</dbReference>
<dbReference type="PANTHER" id="PTHR34319:SF7">
    <property type="entry name" value="HNH ENDONUCLEASE DOMAIN-CONTAINING PROTEIN"/>
    <property type="match status" value="1"/>
</dbReference>
<accession>A0A6I1FD68</accession>
<dbReference type="GO" id="GO:0003676">
    <property type="term" value="F:nucleic acid binding"/>
    <property type="evidence" value="ECO:0007669"/>
    <property type="project" value="InterPro"/>
</dbReference>
<dbReference type="AlphaFoldDB" id="A0A6I1FD68"/>
<keyword evidence="3" id="KW-1185">Reference proteome</keyword>
<dbReference type="Proteomes" id="UP000429595">
    <property type="component" value="Unassembled WGS sequence"/>
</dbReference>
<evidence type="ECO:0000313" key="3">
    <source>
        <dbReference type="Proteomes" id="UP000429595"/>
    </source>
</evidence>
<dbReference type="GO" id="GO:0004519">
    <property type="term" value="F:endonuclease activity"/>
    <property type="evidence" value="ECO:0007669"/>
    <property type="project" value="InterPro"/>
</dbReference>
<feature type="domain" description="HNH" evidence="1">
    <location>
        <begin position="136"/>
        <end position="160"/>
    </location>
</feature>
<dbReference type="GO" id="GO:0008270">
    <property type="term" value="F:zinc ion binding"/>
    <property type="evidence" value="ECO:0007669"/>
    <property type="project" value="InterPro"/>
</dbReference>
<evidence type="ECO:0000313" key="2">
    <source>
        <dbReference type="EMBL" id="KAB7705328.1"/>
    </source>
</evidence>
<comment type="caution">
    <text evidence="2">The sequence shown here is derived from an EMBL/GenBank/DDBJ whole genome shotgun (WGS) entry which is preliminary data.</text>
</comment>
<gene>
    <name evidence="2" type="ORF">F9802_14600</name>
</gene>
<dbReference type="SUPFAM" id="SSF54060">
    <property type="entry name" value="His-Me finger endonucleases"/>
    <property type="match status" value="1"/>
</dbReference>
<dbReference type="Pfam" id="PF01844">
    <property type="entry name" value="HNH"/>
    <property type="match status" value="1"/>
</dbReference>
<dbReference type="InterPro" id="IPR052947">
    <property type="entry name" value="T6SS_Hcp1_domain"/>
</dbReference>
<protein>
    <recommendedName>
        <fullName evidence="1">HNH domain-containing protein</fullName>
    </recommendedName>
</protein>
<dbReference type="InterPro" id="IPR002711">
    <property type="entry name" value="HNH"/>
</dbReference>
<dbReference type="CDD" id="cd00085">
    <property type="entry name" value="HNHc"/>
    <property type="match status" value="1"/>
</dbReference>
<dbReference type="PANTHER" id="PTHR34319">
    <property type="entry name" value="MAJOR EXPORTED PROTEIN"/>
    <property type="match status" value="1"/>
</dbReference>
<evidence type="ECO:0000259" key="1">
    <source>
        <dbReference type="Pfam" id="PF01844"/>
    </source>
</evidence>
<dbReference type="InterPro" id="IPR044925">
    <property type="entry name" value="His-Me_finger_sf"/>
</dbReference>
<organism evidence="2 3">
    <name type="scientific">Bacillus aerolatus</name>
    <dbReference type="NCBI Taxonomy" id="2653354"/>
    <lineage>
        <taxon>Bacteria</taxon>
        <taxon>Bacillati</taxon>
        <taxon>Bacillota</taxon>
        <taxon>Bacilli</taxon>
        <taxon>Bacillales</taxon>
        <taxon>Bacillaceae</taxon>
        <taxon>Bacillus</taxon>
    </lineage>
</organism>